<dbReference type="Pfam" id="PF13649">
    <property type="entry name" value="Methyltransf_25"/>
    <property type="match status" value="1"/>
</dbReference>
<dbReference type="GO" id="GO:0008168">
    <property type="term" value="F:methyltransferase activity"/>
    <property type="evidence" value="ECO:0007669"/>
    <property type="project" value="UniProtKB-KW"/>
</dbReference>
<gene>
    <name evidence="2" type="ORF">B1L04_09070</name>
</gene>
<evidence type="ECO:0000259" key="1">
    <source>
        <dbReference type="Pfam" id="PF13649"/>
    </source>
</evidence>
<dbReference type="SUPFAM" id="SSF53335">
    <property type="entry name" value="S-adenosyl-L-methionine-dependent methyltransferases"/>
    <property type="match status" value="1"/>
</dbReference>
<dbReference type="RefSeq" id="WP_079206742.1">
    <property type="nucleotide sequence ID" value="NZ_MVGR01000003.1"/>
</dbReference>
<dbReference type="PANTHER" id="PTHR42912">
    <property type="entry name" value="METHYLTRANSFERASE"/>
    <property type="match status" value="1"/>
</dbReference>
<dbReference type="PANTHER" id="PTHR42912:SF93">
    <property type="entry name" value="N6-ADENOSINE-METHYLTRANSFERASE TMT1A"/>
    <property type="match status" value="1"/>
</dbReference>
<feature type="domain" description="Methyltransferase" evidence="1">
    <location>
        <begin position="49"/>
        <end position="139"/>
    </location>
</feature>
<dbReference type="CDD" id="cd02440">
    <property type="entry name" value="AdoMet_MTases"/>
    <property type="match status" value="1"/>
</dbReference>
<dbReference type="EMBL" id="MVGR01000003">
    <property type="protein sequence ID" value="OPF19672.1"/>
    <property type="molecule type" value="Genomic_DNA"/>
</dbReference>
<dbReference type="AlphaFoldDB" id="A0A1V4BYB9"/>
<protein>
    <submittedName>
        <fullName evidence="2">SAM-dependent methyltransferase</fullName>
    </submittedName>
</protein>
<organism evidence="2 3">
    <name type="scientific">Microcystis aeruginosa KW</name>
    <dbReference type="NCBI Taxonomy" id="1960155"/>
    <lineage>
        <taxon>Bacteria</taxon>
        <taxon>Bacillati</taxon>
        <taxon>Cyanobacteriota</taxon>
        <taxon>Cyanophyceae</taxon>
        <taxon>Oscillatoriophycideae</taxon>
        <taxon>Chroococcales</taxon>
        <taxon>Microcystaceae</taxon>
        <taxon>Microcystis</taxon>
    </lineage>
</organism>
<keyword evidence="2" id="KW-0808">Transferase</keyword>
<keyword evidence="2" id="KW-0489">Methyltransferase</keyword>
<evidence type="ECO:0000313" key="2">
    <source>
        <dbReference type="EMBL" id="OPF19672.1"/>
    </source>
</evidence>
<dbReference type="InterPro" id="IPR050508">
    <property type="entry name" value="Methyltransf_Superfamily"/>
</dbReference>
<dbReference type="InterPro" id="IPR029063">
    <property type="entry name" value="SAM-dependent_MTases_sf"/>
</dbReference>
<accession>A0A1V4BYB9</accession>
<evidence type="ECO:0000313" key="3">
    <source>
        <dbReference type="Proteomes" id="UP000189835"/>
    </source>
</evidence>
<dbReference type="InterPro" id="IPR041698">
    <property type="entry name" value="Methyltransf_25"/>
</dbReference>
<name>A0A1V4BYB9_MICAE</name>
<dbReference type="Gene3D" id="3.40.50.150">
    <property type="entry name" value="Vaccinia Virus protein VP39"/>
    <property type="match status" value="1"/>
</dbReference>
<comment type="caution">
    <text evidence="2">The sequence shown here is derived from an EMBL/GenBank/DDBJ whole genome shotgun (WGS) entry which is preliminary data.</text>
</comment>
<dbReference type="Proteomes" id="UP000189835">
    <property type="component" value="Unassembled WGS sequence"/>
</dbReference>
<proteinExistence type="predicted"/>
<dbReference type="GO" id="GO:0032259">
    <property type="term" value="P:methylation"/>
    <property type="evidence" value="ECO:0007669"/>
    <property type="project" value="UniProtKB-KW"/>
</dbReference>
<reference evidence="2 3" key="1">
    <citation type="submission" date="2017-02" db="EMBL/GenBank/DDBJ databases">
        <title>Genome sequence of Microcystis aeruginosa KW.</title>
        <authorList>
            <person name="Oh H.-M."/>
            <person name="Ahn C.-Y."/>
            <person name="Jeong H."/>
            <person name="Srivastava A."/>
            <person name="Lee H.-G."/>
            <person name="Kang S.-R."/>
        </authorList>
    </citation>
    <scope>NUCLEOTIDE SEQUENCE [LARGE SCALE GENOMIC DNA]</scope>
    <source>
        <strain evidence="2 3">KW</strain>
    </source>
</reference>
<sequence length="207" mass="23067">MATILRPLSYQYQWLYDGISRLAALAVGGETRFRQLALEGLKIAKNDPILDLCCGAGQTTRYLVPLSDRCTGLDVSPVALDRASLAVPQAHYVEGLAEKMPFNAGEFAFVHTSAALHEMEPEQLEEILKEVYRVLRPGGIFALVDFHRPTNPLFWPSLALFLQLFETHTAWQFIDTDLIQSLQAIGFRDCQQKLYAGGSLQVIQAAK</sequence>